<feature type="region of interest" description="Disordered" evidence="1">
    <location>
        <begin position="123"/>
        <end position="146"/>
    </location>
</feature>
<dbReference type="EMBL" id="CACRXK020015598">
    <property type="protein sequence ID" value="CAB4028609.1"/>
    <property type="molecule type" value="Genomic_DNA"/>
</dbReference>
<protein>
    <submittedName>
        <fullName evidence="3">Uncharacterized protein</fullName>
    </submittedName>
</protein>
<evidence type="ECO:0000313" key="3">
    <source>
        <dbReference type="EMBL" id="CAB4028609.1"/>
    </source>
</evidence>
<evidence type="ECO:0000256" key="1">
    <source>
        <dbReference type="SAM" id="MobiDB-lite"/>
    </source>
</evidence>
<comment type="caution">
    <text evidence="3">The sequence shown here is derived from an EMBL/GenBank/DDBJ whole genome shotgun (WGS) entry which is preliminary data.</text>
</comment>
<feature type="non-terminal residue" evidence="3">
    <location>
        <position position="146"/>
    </location>
</feature>
<gene>
    <name evidence="3" type="ORF">PACLA_8A044497</name>
</gene>
<keyword evidence="2" id="KW-0472">Membrane</keyword>
<proteinExistence type="predicted"/>
<sequence length="146" mass="16604">EASRYCYSSYTGFGEYCYPDNYQESYCCGYSDDQCCYYTNVAALWWFWVLLVLLIVFFAIMITVICRRRRLRQGRTGYVVVRGQNYMPGTVVTQNNAHIAQVEPPGTVYAPYYGAAPPYQGYQDPRLGGESAYGCPPPYAPPAQKD</sequence>
<dbReference type="Proteomes" id="UP001152795">
    <property type="component" value="Unassembled WGS sequence"/>
</dbReference>
<name>A0A6S7L810_PARCT</name>
<evidence type="ECO:0000313" key="4">
    <source>
        <dbReference type="Proteomes" id="UP001152795"/>
    </source>
</evidence>
<reference evidence="3" key="1">
    <citation type="submission" date="2020-04" db="EMBL/GenBank/DDBJ databases">
        <authorList>
            <person name="Alioto T."/>
            <person name="Alioto T."/>
            <person name="Gomez Garrido J."/>
        </authorList>
    </citation>
    <scope>NUCLEOTIDE SEQUENCE</scope>
    <source>
        <strain evidence="3">A484AB</strain>
    </source>
</reference>
<keyword evidence="4" id="KW-1185">Reference proteome</keyword>
<feature type="compositionally biased region" description="Pro residues" evidence="1">
    <location>
        <begin position="135"/>
        <end position="146"/>
    </location>
</feature>
<feature type="transmembrane region" description="Helical" evidence="2">
    <location>
        <begin position="45"/>
        <end position="66"/>
    </location>
</feature>
<evidence type="ECO:0000256" key="2">
    <source>
        <dbReference type="SAM" id="Phobius"/>
    </source>
</evidence>
<dbReference type="AlphaFoldDB" id="A0A6S7L810"/>
<organism evidence="3 4">
    <name type="scientific">Paramuricea clavata</name>
    <name type="common">Red gorgonian</name>
    <name type="synonym">Violescent sea-whip</name>
    <dbReference type="NCBI Taxonomy" id="317549"/>
    <lineage>
        <taxon>Eukaryota</taxon>
        <taxon>Metazoa</taxon>
        <taxon>Cnidaria</taxon>
        <taxon>Anthozoa</taxon>
        <taxon>Octocorallia</taxon>
        <taxon>Malacalcyonacea</taxon>
        <taxon>Plexauridae</taxon>
        <taxon>Paramuricea</taxon>
    </lineage>
</organism>
<keyword evidence="2" id="KW-1133">Transmembrane helix</keyword>
<keyword evidence="2" id="KW-0812">Transmembrane</keyword>
<accession>A0A6S7L810</accession>